<evidence type="ECO:0000259" key="5">
    <source>
        <dbReference type="Pfam" id="PF00582"/>
    </source>
</evidence>
<dbReference type="EMBL" id="FOIA01000011">
    <property type="protein sequence ID" value="SET06818.1"/>
    <property type="molecule type" value="Genomic_DNA"/>
</dbReference>
<accession>A0A1I0BIQ7</accession>
<organism evidence="6 7">
    <name type="scientific">Nitrosomonas marina</name>
    <dbReference type="NCBI Taxonomy" id="917"/>
    <lineage>
        <taxon>Bacteria</taxon>
        <taxon>Pseudomonadati</taxon>
        <taxon>Pseudomonadota</taxon>
        <taxon>Betaproteobacteria</taxon>
        <taxon>Nitrosomonadales</taxon>
        <taxon>Nitrosomonadaceae</taxon>
        <taxon>Nitrosomonas</taxon>
    </lineage>
</organism>
<evidence type="ECO:0000256" key="3">
    <source>
        <dbReference type="ARBA" id="ARBA00022490"/>
    </source>
</evidence>
<comment type="similarity">
    <text evidence="2">Belongs to the universal stress protein A family.</text>
</comment>
<sequence length="186" mass="20370">MLLINRLDPNLQEENNYKSIVAAVDFDPNDVDPGKQALNQQILGLAASLALSDFAALHLVHVWDVPEAKLVRLWADDPDTAEANMINGERTRHKTGMDALIRMLREQIGTEAYKYLSPQVHFSMGSAHKVIPALVKEIKANIVVMGTVARTGIPGFIIGNTAEAIFDQLQCSVLAAKPPEFVSPVM</sequence>
<comment type="subcellular location">
    <subcellularLocation>
        <location evidence="1">Cytoplasm</location>
    </subcellularLocation>
</comment>
<evidence type="ECO:0000256" key="4">
    <source>
        <dbReference type="ARBA" id="ARBA00037131"/>
    </source>
</evidence>
<comment type="function">
    <text evidence="4">Required for resistance to DNA-damaging agents.</text>
</comment>
<feature type="domain" description="UspA" evidence="5">
    <location>
        <begin position="17"/>
        <end position="176"/>
    </location>
</feature>
<dbReference type="PRINTS" id="PR01438">
    <property type="entry name" value="UNVRSLSTRESS"/>
</dbReference>
<dbReference type="PANTHER" id="PTHR47892:SF1">
    <property type="entry name" value="UNIVERSAL STRESS PROTEIN E"/>
    <property type="match status" value="1"/>
</dbReference>
<dbReference type="Gene3D" id="3.40.50.12370">
    <property type="match status" value="1"/>
</dbReference>
<gene>
    <name evidence="6" type="ORF">SAMN05216326_1116</name>
</gene>
<dbReference type="InterPro" id="IPR006015">
    <property type="entry name" value="Universal_stress_UspA"/>
</dbReference>
<keyword evidence="7" id="KW-1185">Reference proteome</keyword>
<dbReference type="Pfam" id="PF00582">
    <property type="entry name" value="Usp"/>
    <property type="match status" value="1"/>
</dbReference>
<keyword evidence="3" id="KW-0963">Cytoplasm</keyword>
<dbReference type="RefSeq" id="WP_177170315.1">
    <property type="nucleotide sequence ID" value="NZ_FOIA01000011.1"/>
</dbReference>
<dbReference type="AlphaFoldDB" id="A0A1I0BIQ7"/>
<dbReference type="InterPro" id="IPR006016">
    <property type="entry name" value="UspA"/>
</dbReference>
<dbReference type="Proteomes" id="UP000199345">
    <property type="component" value="Unassembled WGS sequence"/>
</dbReference>
<dbReference type="GO" id="GO:0005737">
    <property type="term" value="C:cytoplasm"/>
    <property type="evidence" value="ECO:0007669"/>
    <property type="project" value="UniProtKB-SubCell"/>
</dbReference>
<dbReference type="PANTHER" id="PTHR47892">
    <property type="entry name" value="UNIVERSAL STRESS PROTEIN E"/>
    <property type="match status" value="1"/>
</dbReference>
<evidence type="ECO:0000256" key="2">
    <source>
        <dbReference type="ARBA" id="ARBA00008791"/>
    </source>
</evidence>
<evidence type="ECO:0000313" key="7">
    <source>
        <dbReference type="Proteomes" id="UP000199345"/>
    </source>
</evidence>
<reference evidence="7" key="1">
    <citation type="submission" date="2016-10" db="EMBL/GenBank/DDBJ databases">
        <authorList>
            <person name="Varghese N."/>
            <person name="Submissions S."/>
        </authorList>
    </citation>
    <scope>NUCLEOTIDE SEQUENCE [LARGE SCALE GENOMIC DNA]</scope>
    <source>
        <strain evidence="7">Nm71</strain>
    </source>
</reference>
<dbReference type="SUPFAM" id="SSF52402">
    <property type="entry name" value="Adenine nucleotide alpha hydrolases-like"/>
    <property type="match status" value="1"/>
</dbReference>
<evidence type="ECO:0000256" key="1">
    <source>
        <dbReference type="ARBA" id="ARBA00004496"/>
    </source>
</evidence>
<proteinExistence type="inferred from homology"/>
<protein>
    <submittedName>
        <fullName evidence="6">Nucleotide-binding universal stress protein, UspA family</fullName>
    </submittedName>
</protein>
<evidence type="ECO:0000313" key="6">
    <source>
        <dbReference type="EMBL" id="SET06818.1"/>
    </source>
</evidence>
<name>A0A1I0BIQ7_9PROT</name>